<keyword evidence="1" id="KW-0460">Magnesium</keyword>
<dbReference type="EMBL" id="KZ805477">
    <property type="protein sequence ID" value="PVH95994.1"/>
    <property type="molecule type" value="Genomic_DNA"/>
</dbReference>
<dbReference type="GO" id="GO:0042162">
    <property type="term" value="F:telomeric DNA binding"/>
    <property type="evidence" value="ECO:0007669"/>
    <property type="project" value="TreeGrafter"/>
</dbReference>
<dbReference type="OrthoDB" id="289721at2759"/>
<dbReference type="GO" id="GO:0070034">
    <property type="term" value="F:telomerase RNA binding"/>
    <property type="evidence" value="ECO:0007669"/>
    <property type="project" value="TreeGrafter"/>
</dbReference>
<gene>
    <name evidence="3" type="ORF">DM02DRAFT_132437</name>
</gene>
<organism evidence="3 4">
    <name type="scientific">Periconia macrospinosa</name>
    <dbReference type="NCBI Taxonomy" id="97972"/>
    <lineage>
        <taxon>Eukaryota</taxon>
        <taxon>Fungi</taxon>
        <taxon>Dikarya</taxon>
        <taxon>Ascomycota</taxon>
        <taxon>Pezizomycotina</taxon>
        <taxon>Dothideomycetes</taxon>
        <taxon>Pleosporomycetidae</taxon>
        <taxon>Pleosporales</taxon>
        <taxon>Massarineae</taxon>
        <taxon>Periconiaceae</taxon>
        <taxon>Periconia</taxon>
    </lineage>
</organism>
<dbReference type="InterPro" id="IPR003545">
    <property type="entry name" value="Telomerase_RT"/>
</dbReference>
<keyword evidence="1" id="KW-0539">Nucleus</keyword>
<reference evidence="3 4" key="1">
    <citation type="journal article" date="2018" name="Sci. Rep.">
        <title>Comparative genomics provides insights into the lifestyle and reveals functional heterogeneity of dark septate endophytic fungi.</title>
        <authorList>
            <person name="Knapp D.G."/>
            <person name="Nemeth J.B."/>
            <person name="Barry K."/>
            <person name="Hainaut M."/>
            <person name="Henrissat B."/>
            <person name="Johnson J."/>
            <person name="Kuo A."/>
            <person name="Lim J.H.P."/>
            <person name="Lipzen A."/>
            <person name="Nolan M."/>
            <person name="Ohm R.A."/>
            <person name="Tamas L."/>
            <person name="Grigoriev I.V."/>
            <person name="Spatafora J.W."/>
            <person name="Nagy L.G."/>
            <person name="Kovacs G.M."/>
        </authorList>
    </citation>
    <scope>NUCLEOTIDE SEQUENCE [LARGE SCALE GENOMIC DNA]</scope>
    <source>
        <strain evidence="3 4">DSE2036</strain>
    </source>
</reference>
<dbReference type="EC" id="2.7.7.49" evidence="1"/>
<comment type="catalytic activity">
    <reaction evidence="1">
        <text>DNA(n) + a 2'-deoxyribonucleoside 5'-triphosphate = DNA(n+1) + diphosphate</text>
        <dbReference type="Rhea" id="RHEA:22508"/>
        <dbReference type="Rhea" id="RHEA-COMP:17339"/>
        <dbReference type="Rhea" id="RHEA-COMP:17340"/>
        <dbReference type="ChEBI" id="CHEBI:33019"/>
        <dbReference type="ChEBI" id="CHEBI:61560"/>
        <dbReference type="ChEBI" id="CHEBI:173112"/>
        <dbReference type="EC" id="2.7.7.49"/>
    </reaction>
</comment>
<feature type="region of interest" description="Disordered" evidence="2">
    <location>
        <begin position="68"/>
        <end position="103"/>
    </location>
</feature>
<dbReference type="Gene3D" id="1.10.132.70">
    <property type="match status" value="1"/>
</dbReference>
<keyword evidence="1" id="KW-0479">Metal-binding</keyword>
<protein>
    <recommendedName>
        <fullName evidence="1">Telomerase reverse transcriptase</fullName>
        <ecNumber evidence="1">2.7.7.49</ecNumber>
    </recommendedName>
    <alternativeName>
        <fullName evidence="1">Telomerase catalytic subunit</fullName>
    </alternativeName>
</protein>
<keyword evidence="4" id="KW-1185">Reference proteome</keyword>
<dbReference type="GO" id="GO:0000781">
    <property type="term" value="C:chromosome, telomeric region"/>
    <property type="evidence" value="ECO:0007669"/>
    <property type="project" value="UniProtKB-SubCell"/>
</dbReference>
<dbReference type="STRING" id="97972.A0A2V1DFR4"/>
<feature type="compositionally biased region" description="Polar residues" evidence="2">
    <location>
        <begin position="91"/>
        <end position="103"/>
    </location>
</feature>
<dbReference type="GO" id="GO:0000333">
    <property type="term" value="C:telomerase catalytic core complex"/>
    <property type="evidence" value="ECO:0007669"/>
    <property type="project" value="TreeGrafter"/>
</dbReference>
<keyword evidence="1" id="KW-0695">RNA-directed DNA polymerase</keyword>
<dbReference type="Proteomes" id="UP000244855">
    <property type="component" value="Unassembled WGS sequence"/>
</dbReference>
<dbReference type="PANTHER" id="PTHR12066:SF0">
    <property type="entry name" value="TELOMERASE REVERSE TRANSCRIPTASE"/>
    <property type="match status" value="1"/>
</dbReference>
<evidence type="ECO:0000313" key="4">
    <source>
        <dbReference type="Proteomes" id="UP000244855"/>
    </source>
</evidence>
<proteinExistence type="inferred from homology"/>
<dbReference type="PANTHER" id="PTHR12066">
    <property type="entry name" value="TELOMERASE REVERSE TRANSCRIPTASE"/>
    <property type="match status" value="1"/>
</dbReference>
<keyword evidence="1" id="KW-0548">Nucleotidyltransferase</keyword>
<comment type="function">
    <text evidence="1">Telomerase is a ribonucleoprotein enzyme essential for the replication of chromosome termini in most eukaryotes. It elongates telomeres. It is a reverse transcriptase that adds simple sequence repeats to chromosome ends by copying a template sequence within the RNA component of the enzyme.</text>
</comment>
<accession>A0A2V1DFR4</accession>
<dbReference type="AlphaFoldDB" id="A0A2V1DFR4"/>
<comment type="similarity">
    <text evidence="1">Belongs to the reverse transcriptase family. Telomerase subfamily.</text>
</comment>
<sequence length="523" mass="58313">MGRNRPIPGVPSLLGYAPTTKHHNKLFDHITSPALTSVKSPSFLFACVCLSQRATPILASNGPFASMKRKANDNNHAHVGSRPPKRPRQAADQSPTATTSCTQHPVLSRLYPKVVSLRHYLLSRLPASSKNRRRKIAHLGVQQGPEQQDTNTATHGIDAELGKLLDATLIGVVSKHVTDDTAATDIAKERDQDLKNFSQHLSSSGTIGGTFKPGYFVHSEVVDFVIWRLFHRCTSYRPSHLLCHGFQRSSARGPQKTHHAIPGLFSYIKNTNVEILKNQAWCRLHAILGKSGEGIIVDLLTDCGIFCPLEGGHGNYFQLSGLPLSELKGETATPNNAIATKKGPDVESEVRKPASISFVRSRMFYARAALNGKTGVRFGLRHIHVLNRFPNLDDKQQTIHIMRHIFPRQYGLHNVFTSKVDKRETSMAFKDYTLREKEIYAAMSRELGENVNNPAQVARWKARVPKRLRGEAIALVEQMRKLNKRCSYVELLRHYCPVEVTRLESVISTTSHTDKNPGSTLIV</sequence>
<keyword evidence="1" id="KW-0779">Telomere</keyword>
<keyword evidence="1" id="KW-0808">Transferase</keyword>
<keyword evidence="1" id="KW-0158">Chromosome</keyword>
<comment type="subcellular location">
    <subcellularLocation>
        <location evidence="1">Nucleus</location>
    </subcellularLocation>
    <subcellularLocation>
        <location evidence="1">Chromosome</location>
        <location evidence="1">Telomere</location>
    </subcellularLocation>
</comment>
<evidence type="ECO:0000313" key="3">
    <source>
        <dbReference type="EMBL" id="PVH95994.1"/>
    </source>
</evidence>
<dbReference type="GO" id="GO:0046872">
    <property type="term" value="F:metal ion binding"/>
    <property type="evidence" value="ECO:0007669"/>
    <property type="project" value="UniProtKB-KW"/>
</dbReference>
<evidence type="ECO:0000256" key="2">
    <source>
        <dbReference type="SAM" id="MobiDB-lite"/>
    </source>
</evidence>
<evidence type="ECO:0000256" key="1">
    <source>
        <dbReference type="RuleBase" id="RU365061"/>
    </source>
</evidence>
<dbReference type="GO" id="GO:0007004">
    <property type="term" value="P:telomere maintenance via telomerase"/>
    <property type="evidence" value="ECO:0007669"/>
    <property type="project" value="TreeGrafter"/>
</dbReference>
<name>A0A2V1DFR4_9PLEO</name>
<dbReference type="GO" id="GO:0003720">
    <property type="term" value="F:telomerase activity"/>
    <property type="evidence" value="ECO:0007669"/>
    <property type="project" value="InterPro"/>
</dbReference>